<dbReference type="EMBL" id="FOFZ01000003">
    <property type="protein sequence ID" value="SEQ59746.1"/>
    <property type="molecule type" value="Genomic_DNA"/>
</dbReference>
<accession>A0A1H9HBU2</accession>
<protein>
    <recommendedName>
        <fullName evidence="3">YobI-like P-loop NTPase domain-containing protein</fullName>
    </recommendedName>
</protein>
<reference evidence="5" key="1">
    <citation type="submission" date="2016-10" db="EMBL/GenBank/DDBJ databases">
        <authorList>
            <person name="Varghese N."/>
            <person name="Submissions S."/>
        </authorList>
    </citation>
    <scope>NUCLEOTIDE SEQUENCE [LARGE SCALE GENOMIC DNA]</scope>
    <source>
        <strain evidence="5">DSM 15719</strain>
    </source>
</reference>
<feature type="transmembrane region" description="Helical" evidence="2">
    <location>
        <begin position="175"/>
        <end position="195"/>
    </location>
</feature>
<feature type="domain" description="YobI-like P-loop NTPase" evidence="3">
    <location>
        <begin position="43"/>
        <end position="449"/>
    </location>
</feature>
<dbReference type="Proteomes" id="UP000183658">
    <property type="component" value="Unassembled WGS sequence"/>
</dbReference>
<keyword evidence="2" id="KW-1133">Transmembrane helix</keyword>
<keyword evidence="5" id="KW-1185">Reference proteome</keyword>
<keyword evidence="2" id="KW-0812">Transmembrane</keyword>
<proteinExistence type="predicted"/>
<dbReference type="InterPro" id="IPR048428">
    <property type="entry name" value="YobI-NTPase"/>
</dbReference>
<dbReference type="Gene3D" id="3.40.50.300">
    <property type="entry name" value="P-loop containing nucleotide triphosphate hydrolases"/>
    <property type="match status" value="1"/>
</dbReference>
<evidence type="ECO:0000259" key="3">
    <source>
        <dbReference type="Pfam" id="PF20693"/>
    </source>
</evidence>
<keyword evidence="2" id="KW-0472">Membrane</keyword>
<dbReference type="SUPFAM" id="SSF52540">
    <property type="entry name" value="P-loop containing nucleoside triphosphate hydrolases"/>
    <property type="match status" value="1"/>
</dbReference>
<dbReference type="InterPro" id="IPR027417">
    <property type="entry name" value="P-loop_NTPase"/>
</dbReference>
<feature type="transmembrane region" description="Helical" evidence="2">
    <location>
        <begin position="215"/>
        <end position="236"/>
    </location>
</feature>
<keyword evidence="1" id="KW-0175">Coiled coil</keyword>
<gene>
    <name evidence="4" type="ORF">SAMN05444355_10387</name>
</gene>
<evidence type="ECO:0000313" key="4">
    <source>
        <dbReference type="EMBL" id="SEQ59746.1"/>
    </source>
</evidence>
<evidence type="ECO:0000313" key="5">
    <source>
        <dbReference type="Proteomes" id="UP000183658"/>
    </source>
</evidence>
<organism evidence="4 5">
    <name type="scientific">Flavobacterium frigoris</name>
    <dbReference type="NCBI Taxonomy" id="229204"/>
    <lineage>
        <taxon>Bacteria</taxon>
        <taxon>Pseudomonadati</taxon>
        <taxon>Bacteroidota</taxon>
        <taxon>Flavobacteriia</taxon>
        <taxon>Flavobacteriales</taxon>
        <taxon>Flavobacteriaceae</taxon>
        <taxon>Flavobacterium</taxon>
    </lineage>
</organism>
<dbReference type="RefSeq" id="WP_074722246.1">
    <property type="nucleotide sequence ID" value="NZ_FOFZ01000003.1"/>
</dbReference>
<evidence type="ECO:0000256" key="1">
    <source>
        <dbReference type="SAM" id="Coils"/>
    </source>
</evidence>
<name>A0A1H9HBU2_FLAFI</name>
<dbReference type="AlphaFoldDB" id="A0A1H9HBU2"/>
<dbReference type="OrthoDB" id="1701659at2"/>
<evidence type="ECO:0000256" key="2">
    <source>
        <dbReference type="SAM" id="Phobius"/>
    </source>
</evidence>
<sequence>MNFSSVFAFLRKPVNVIDEVTSISSLAPKTLTSNNDLANVRPYLDKLCDTLNAKGINNIALTGGYGSGKSTLLKTFQHLHRNDFNFLNISLAAFNQTKIKDNFKDIYEIKIKNGKSEKEAEKEILNEFKETILSNTEVEKQLEISILQQIIYKVKPSNLPESRFKRIVNIPNWKLWGLIPFSFVLWFSCLILLFKYDYLDNINPITWIYKNDVDWNSVCVILISFFGIGYFSKLVVELFSNSKINKVNLKGEIEIGDDSSKSILNAHYDEILYYFEKNDFNVVVIEDLDRFDNTNIFTKLRELNILLNNADTIRNKPAYRNFGIKFLYAVGDDLFNDKKERVKFFEYIIPVIPFINSSNANDQLKTLIKESELEEDVFPRMFISDITTFIDDIDMRLLINIFHEFVIYRNILKPDVLSGREAELFAMITYKNIDPEDFNKLNSKEGKLYKLINDKKKYIQKLISTISGKTIVKETEIENINAGNISDIEELKPIYLIKISEKIANATDLYINNRRLRFSDLMPDDIFDVIINSTSFKYYQNGSGAYTSNVSFKDIENEVNPDLTYKQRVQLIENKHNNRITILQKEIEKLKKEKGEIENWDLKQIFKEIEINQYLNDFSNNGLLRNLILEGYINENYNDYISLFHEISLTKEDKKFERNVKSGINEGFEYKLTHIDNLINSHLELKYFERETILNFDLLDHMAKNYNLYSRQYDLIIQTVSNEKDKSIEFIDNYITREGPDIKLFIEKLVNSWKNLWAYIYTNEYYNIEKVNRYLRLIIQYSDIGTVLRCQNTVLVKEAIEKTPHFLSLIEESDELFYFAKITKFIEVLDIKFNKLDNPTEKTQGSFDLVYNNNNYEINNNNLIQMLQQYGEGKINFEIFNYSTIIYSNCQPLIEYVNIEINDYVRNVYLKLEQRKIESEVSLLILLNNRDLDFSLKSDIIVNVETKITDLNSINSRVLKKVLLRADKVVPLWNNIVVYYIECGEVIDEVLASYLNLDNVYNELSNEKMIDTSETFDYFTFRQKLLLSNELSYDCYSSIFKQSIYTIDFLLLENLDDDKVEYLTNNILNTTKLNYDLLRENFPKNHIELIKKDFHKFIEKIDDFELEEDEILMILNFEKIDTNSKFNFISKLNEQVITDNIAIANKVGEIILTKCEKINIEFLAIQSIVKNLDSIKEKVCLINLYFKVLNHENIISLVESVGYYYNELFVKKHRPSFSDNLYNRELLKNLESKDLINSFDIDKKDKALIRAVANY</sequence>
<dbReference type="Pfam" id="PF20693">
    <property type="entry name" value="YobI-ATPase"/>
    <property type="match status" value="1"/>
</dbReference>
<feature type="coiled-coil region" evidence="1">
    <location>
        <begin position="573"/>
        <end position="603"/>
    </location>
</feature>